<evidence type="ECO:0000313" key="1">
    <source>
        <dbReference type="EMBL" id="BAT84301.1"/>
    </source>
</evidence>
<proteinExistence type="predicted"/>
<protein>
    <submittedName>
        <fullName evidence="1">Uncharacterized protein</fullName>
    </submittedName>
</protein>
<reference evidence="1 2" key="1">
    <citation type="journal article" date="2015" name="Sci. Rep.">
        <title>The power of single molecule real-time sequencing technology in the de novo assembly of a eukaryotic genome.</title>
        <authorList>
            <person name="Sakai H."/>
            <person name="Naito K."/>
            <person name="Ogiso-Tanaka E."/>
            <person name="Takahashi Y."/>
            <person name="Iseki K."/>
            <person name="Muto C."/>
            <person name="Satou K."/>
            <person name="Teruya K."/>
            <person name="Shiroma A."/>
            <person name="Shimoji M."/>
            <person name="Hirano T."/>
            <person name="Itoh T."/>
            <person name="Kaga A."/>
            <person name="Tomooka N."/>
        </authorList>
    </citation>
    <scope>NUCLEOTIDE SEQUENCE [LARGE SCALE GENOMIC DNA]</scope>
    <source>
        <strain evidence="2">cv. Shumari</strain>
    </source>
</reference>
<dbReference type="AlphaFoldDB" id="A0A0S3RUY3"/>
<organism evidence="1 2">
    <name type="scientific">Vigna angularis var. angularis</name>
    <dbReference type="NCBI Taxonomy" id="157739"/>
    <lineage>
        <taxon>Eukaryota</taxon>
        <taxon>Viridiplantae</taxon>
        <taxon>Streptophyta</taxon>
        <taxon>Embryophyta</taxon>
        <taxon>Tracheophyta</taxon>
        <taxon>Spermatophyta</taxon>
        <taxon>Magnoliopsida</taxon>
        <taxon>eudicotyledons</taxon>
        <taxon>Gunneridae</taxon>
        <taxon>Pentapetalae</taxon>
        <taxon>rosids</taxon>
        <taxon>fabids</taxon>
        <taxon>Fabales</taxon>
        <taxon>Fabaceae</taxon>
        <taxon>Papilionoideae</taxon>
        <taxon>50 kb inversion clade</taxon>
        <taxon>NPAAA clade</taxon>
        <taxon>indigoferoid/millettioid clade</taxon>
        <taxon>Phaseoleae</taxon>
        <taxon>Vigna</taxon>
    </lineage>
</organism>
<gene>
    <name evidence="1" type="primary">Vigan.04G162900</name>
    <name evidence="1" type="ORF">VIGAN_04162900</name>
</gene>
<name>A0A0S3RUY3_PHAAN</name>
<dbReference type="Proteomes" id="UP000291084">
    <property type="component" value="Chromosome 4"/>
</dbReference>
<accession>A0A0S3RUY3</accession>
<sequence length="75" mass="8928">MWKEMGTLKKVIWRVQLMLPRRERICLSLVKKGMIIVNNRVDTEEHSTHRSRVNLKLQNSPLKSHLNNPICTMYL</sequence>
<keyword evidence="2" id="KW-1185">Reference proteome</keyword>
<evidence type="ECO:0000313" key="2">
    <source>
        <dbReference type="Proteomes" id="UP000291084"/>
    </source>
</evidence>
<dbReference type="EMBL" id="AP015037">
    <property type="protein sequence ID" value="BAT84301.1"/>
    <property type="molecule type" value="Genomic_DNA"/>
</dbReference>